<reference evidence="1 2" key="1">
    <citation type="submission" date="2016-10" db="EMBL/GenBank/DDBJ databases">
        <authorList>
            <person name="de Groot N.N."/>
        </authorList>
    </citation>
    <scope>NUCLEOTIDE SEQUENCE [LARGE SCALE GENOMIC DNA]</scope>
    <source>
        <strain evidence="1 2">R-24608</strain>
    </source>
</reference>
<proteinExistence type="predicted"/>
<evidence type="ECO:0000313" key="2">
    <source>
        <dbReference type="Proteomes" id="UP000183656"/>
    </source>
</evidence>
<name>A0A1I7J8V4_9BURK</name>
<accession>A0A1I7J8V4</accession>
<keyword evidence="2" id="KW-1185">Reference proteome</keyword>
<dbReference type="STRING" id="343013.SAMN04489707_102344"/>
<evidence type="ECO:0000313" key="1">
    <source>
        <dbReference type="EMBL" id="SFU81554.1"/>
    </source>
</evidence>
<sequence>MINSEEIKMQTIQEKSPVIYYAHLDVADTVIAVAQSPSRIDGPQLVEVDSLREELLGQRYDREASAAAGQPVFVHAPVAPAAAPRHISVGAFFDRFGPAKWGILADATPTVAAVVKDASVRKYIDLDSPDLPAGIALLQQAGHEVDVQAIITAPVQEGERP</sequence>
<dbReference type="Proteomes" id="UP000183656">
    <property type="component" value="Unassembled WGS sequence"/>
</dbReference>
<gene>
    <name evidence="1" type="ORF">SAMN04489707_102344</name>
</gene>
<dbReference type="AlphaFoldDB" id="A0A1I7J8V4"/>
<organism evidence="1 2">
    <name type="scientific">Paenacidovorax caeni</name>
    <dbReference type="NCBI Taxonomy" id="343013"/>
    <lineage>
        <taxon>Bacteria</taxon>
        <taxon>Pseudomonadati</taxon>
        <taxon>Pseudomonadota</taxon>
        <taxon>Betaproteobacteria</taxon>
        <taxon>Burkholderiales</taxon>
        <taxon>Comamonadaceae</taxon>
        <taxon>Paenacidovorax</taxon>
    </lineage>
</organism>
<protein>
    <submittedName>
        <fullName evidence="1">Uncharacterized protein</fullName>
    </submittedName>
</protein>
<dbReference type="EMBL" id="FPBX01000023">
    <property type="protein sequence ID" value="SFU81554.1"/>
    <property type="molecule type" value="Genomic_DNA"/>
</dbReference>